<dbReference type="EMBL" id="CAXITT010000293">
    <property type="protein sequence ID" value="CAL1538278.1"/>
    <property type="molecule type" value="Genomic_DNA"/>
</dbReference>
<feature type="compositionally biased region" description="Pro residues" evidence="1">
    <location>
        <begin position="339"/>
        <end position="350"/>
    </location>
</feature>
<sequence>MEYLLQRDGSHLRRAHLISIVLYIVAAANTAAVNDEPSNRVSIEEFIDLDEASAPFQTPSSPVGNEVKNTISKGRGFIKADVPAKVKNAEVVFDDDDDLFASGSGSGSGFDDVNIHGKDANGKLTPTEATSSPSTTSPSTSTEVFEIKEGGADHVINITGDQPHVILHDEQPATADNSDSNENVMISKRNGSPARDVTVMDQTFMDSDSDNDSDDVVDDTDSIYDLPSVSEVSSNQIITPASWGKWSDWFVAGVTSKVRVRTCQLDGRETSDVACDGIRVQIKSCENAHLDRCGQVQNISTVTDEGCGQPLSSASKDNFLKGNNAIAAGHSLAADVTTAPPPPPPAPKAPPTLAEKPNPDVCQYSLYDSYRQKYVFTRWNLTELITKSKVKRWCDRKSGQYLVMTTPQEHCRRYYKDLCKVSERCHTNKPTKEKGDFAEGCWRNLVYGEMLPVGLSPKRNAIYLICQRFAAQSKMGKLFGYKDTHYATLYDTTMRSPVLALNKITRLGDETWPETDYFIEHGLVENESNMLWLFRKPRKGMLSLVDLDRCHDDQSCDVGLRQILPQDFHDQRETGYTPTHLMWPELMPADPSPRVSTFTLTNMAPLVTDLFQEWHNTVKKVRQFAIDHCGIPVTLDLNLRHPGELSSHRTNKSALYLASGILPNSGPIVTTGHGIQVPFMFWMAGCCVQQHVNIDTPHEENSTDINWNETVYEDEKVNITAFAVYIRNVPDNHVIPAPVLQLEMLLQDMYKATATDVDISLFPGHDSTCSDLKNDISRWFQ</sequence>
<name>A0AAV2HZ01_LYMST</name>
<dbReference type="InterPro" id="IPR044925">
    <property type="entry name" value="His-Me_finger_sf"/>
</dbReference>
<protein>
    <submittedName>
        <fullName evidence="2">Uncharacterized protein</fullName>
    </submittedName>
</protein>
<reference evidence="2 3" key="1">
    <citation type="submission" date="2024-04" db="EMBL/GenBank/DDBJ databases">
        <authorList>
            <consortium name="Genoscope - CEA"/>
            <person name="William W."/>
        </authorList>
    </citation>
    <scope>NUCLEOTIDE SEQUENCE [LARGE SCALE GENOMIC DNA]</scope>
</reference>
<organism evidence="2 3">
    <name type="scientific">Lymnaea stagnalis</name>
    <name type="common">Great pond snail</name>
    <name type="synonym">Helix stagnalis</name>
    <dbReference type="NCBI Taxonomy" id="6523"/>
    <lineage>
        <taxon>Eukaryota</taxon>
        <taxon>Metazoa</taxon>
        <taxon>Spiralia</taxon>
        <taxon>Lophotrochozoa</taxon>
        <taxon>Mollusca</taxon>
        <taxon>Gastropoda</taxon>
        <taxon>Heterobranchia</taxon>
        <taxon>Euthyneura</taxon>
        <taxon>Panpulmonata</taxon>
        <taxon>Hygrophila</taxon>
        <taxon>Lymnaeoidea</taxon>
        <taxon>Lymnaeidae</taxon>
        <taxon>Lymnaea</taxon>
    </lineage>
</organism>
<dbReference type="AlphaFoldDB" id="A0AAV2HZ01"/>
<feature type="compositionally biased region" description="Low complexity" evidence="1">
    <location>
        <begin position="125"/>
        <end position="143"/>
    </location>
</feature>
<dbReference type="InterPro" id="IPR039015">
    <property type="entry name" value="ENDOD1"/>
</dbReference>
<feature type="region of interest" description="Disordered" evidence="1">
    <location>
        <begin position="335"/>
        <end position="355"/>
    </location>
</feature>
<dbReference type="SUPFAM" id="SSF54060">
    <property type="entry name" value="His-Me finger endonucleases"/>
    <property type="match status" value="1"/>
</dbReference>
<dbReference type="PANTHER" id="PTHR21472:SF28">
    <property type="entry name" value="EXTRACELLULAR ENDONUCLEASE SUBUNIT A DOMAIN-CONTAINING PROTEIN"/>
    <property type="match status" value="1"/>
</dbReference>
<evidence type="ECO:0000313" key="2">
    <source>
        <dbReference type="EMBL" id="CAL1538278.1"/>
    </source>
</evidence>
<dbReference type="InterPro" id="IPR044929">
    <property type="entry name" value="DNA/RNA_non-sp_Endonuclease_sf"/>
</dbReference>
<dbReference type="PANTHER" id="PTHR21472">
    <property type="entry name" value="ENDONUCLEASE DOMAIN-CONTAINING 1 PROTEIN ENDOD1"/>
    <property type="match status" value="1"/>
</dbReference>
<feature type="region of interest" description="Disordered" evidence="1">
    <location>
        <begin position="105"/>
        <end position="143"/>
    </location>
</feature>
<keyword evidence="3" id="KW-1185">Reference proteome</keyword>
<evidence type="ECO:0000256" key="1">
    <source>
        <dbReference type="SAM" id="MobiDB-lite"/>
    </source>
</evidence>
<dbReference type="Gene3D" id="3.40.570.10">
    <property type="entry name" value="Extracellular Endonuclease, subunit A"/>
    <property type="match status" value="1"/>
</dbReference>
<gene>
    <name evidence="2" type="ORF">GSLYS_00012099001</name>
</gene>
<dbReference type="Proteomes" id="UP001497497">
    <property type="component" value="Unassembled WGS sequence"/>
</dbReference>
<accession>A0AAV2HZ01</accession>
<proteinExistence type="predicted"/>
<evidence type="ECO:0000313" key="3">
    <source>
        <dbReference type="Proteomes" id="UP001497497"/>
    </source>
</evidence>
<comment type="caution">
    <text evidence="2">The sequence shown here is derived from an EMBL/GenBank/DDBJ whole genome shotgun (WGS) entry which is preliminary data.</text>
</comment>